<accession>A0A974XGG9</accession>
<organism evidence="2 3">
    <name type="scientific">Alkalibacter rhizosphaerae</name>
    <dbReference type="NCBI Taxonomy" id="2815577"/>
    <lineage>
        <taxon>Bacteria</taxon>
        <taxon>Bacillati</taxon>
        <taxon>Bacillota</taxon>
        <taxon>Clostridia</taxon>
        <taxon>Eubacteriales</taxon>
        <taxon>Eubacteriaceae</taxon>
        <taxon>Alkalibacter</taxon>
    </lineage>
</organism>
<protein>
    <submittedName>
        <fullName evidence="2">Uncharacterized protein</fullName>
    </submittedName>
</protein>
<keyword evidence="1" id="KW-0812">Transmembrane</keyword>
<evidence type="ECO:0000313" key="2">
    <source>
        <dbReference type="EMBL" id="QSX09246.1"/>
    </source>
</evidence>
<keyword evidence="1" id="KW-1133">Transmembrane helix</keyword>
<dbReference type="AlphaFoldDB" id="A0A974XGG9"/>
<dbReference type="KEGG" id="alka:J0B03_04065"/>
<evidence type="ECO:0000256" key="1">
    <source>
        <dbReference type="SAM" id="Phobius"/>
    </source>
</evidence>
<dbReference type="EMBL" id="CP071444">
    <property type="protein sequence ID" value="QSX09246.1"/>
    <property type="molecule type" value="Genomic_DNA"/>
</dbReference>
<keyword evidence="1" id="KW-0472">Membrane</keyword>
<evidence type="ECO:0000313" key="3">
    <source>
        <dbReference type="Proteomes" id="UP000663499"/>
    </source>
</evidence>
<keyword evidence="3" id="KW-1185">Reference proteome</keyword>
<dbReference type="RefSeq" id="WP_207300585.1">
    <property type="nucleotide sequence ID" value="NZ_CP071444.1"/>
</dbReference>
<gene>
    <name evidence="2" type="ORF">J0B03_04065</name>
</gene>
<name>A0A974XGG9_9FIRM</name>
<sequence length="185" mass="21950">MQRVYEFDPKRYQFKVVYTGYFLILIAVVLTGLFIMNTSQLLYLFGAVVAVYGIINTFFLKSNPGTIRIDDNMIRFISFGEVVYELEDLTRFQIKEFANAQFYIRVEDNSGQKGRYWVSYYYFSDQKELIDELYLIEKKIHPISLKFRGRENMFNVRPCYQVVSDENEIDPFFKDVDCKSDAKLV</sequence>
<reference evidence="2" key="1">
    <citation type="submission" date="2021-03" db="EMBL/GenBank/DDBJ databases">
        <title>Alkalibacter marinus sp. nov., isolated from tidal flat sediment.</title>
        <authorList>
            <person name="Namirimu T."/>
            <person name="Yang J.-A."/>
            <person name="Yang S.-H."/>
            <person name="Kim Y.-J."/>
            <person name="Kwon K.K."/>
        </authorList>
    </citation>
    <scope>NUCLEOTIDE SEQUENCE</scope>
    <source>
        <strain evidence="2">ES005</strain>
    </source>
</reference>
<feature type="transmembrane region" description="Helical" evidence="1">
    <location>
        <begin position="41"/>
        <end position="60"/>
    </location>
</feature>
<proteinExistence type="predicted"/>
<dbReference type="Proteomes" id="UP000663499">
    <property type="component" value="Chromosome"/>
</dbReference>
<feature type="transmembrane region" description="Helical" evidence="1">
    <location>
        <begin position="12"/>
        <end position="35"/>
    </location>
</feature>